<gene>
    <name evidence="10 14" type="primary">mnmA</name>
    <name evidence="15" type="ORF">KB893_002030</name>
    <name evidence="14" type="ORF">KB893_12825</name>
</gene>
<feature type="compositionally biased region" description="Basic and acidic residues" evidence="11">
    <location>
        <begin position="128"/>
        <end position="140"/>
    </location>
</feature>
<evidence type="ECO:0000256" key="3">
    <source>
        <dbReference type="ARBA" id="ARBA00022679"/>
    </source>
</evidence>
<evidence type="ECO:0000256" key="11">
    <source>
        <dbReference type="SAM" id="MobiDB-lite"/>
    </source>
</evidence>
<dbReference type="NCBIfam" id="NF001138">
    <property type="entry name" value="PRK00143.1"/>
    <property type="match status" value="1"/>
</dbReference>
<comment type="subcellular location">
    <subcellularLocation>
        <location evidence="10">Cytoplasm</location>
    </subcellularLocation>
</comment>
<dbReference type="FunFam" id="2.30.30.280:FF:000001">
    <property type="entry name" value="tRNA-specific 2-thiouridylase MnmA"/>
    <property type="match status" value="1"/>
</dbReference>
<keyword evidence="16" id="KW-1185">Reference proteome</keyword>
<feature type="region of interest" description="Disordered" evidence="11">
    <location>
        <begin position="61"/>
        <end position="183"/>
    </location>
</feature>
<evidence type="ECO:0000313" key="16">
    <source>
        <dbReference type="Proteomes" id="UP000675747"/>
    </source>
</evidence>
<feature type="region of interest" description="Interaction with tRNA" evidence="10">
    <location>
        <begin position="346"/>
        <end position="348"/>
    </location>
</feature>
<dbReference type="AlphaFoldDB" id="A0A8J7VUZ4"/>
<proteinExistence type="inferred from homology"/>
<evidence type="ECO:0000259" key="12">
    <source>
        <dbReference type="Pfam" id="PF20258"/>
    </source>
</evidence>
<dbReference type="InterPro" id="IPR023382">
    <property type="entry name" value="MnmA-like_central_sf"/>
</dbReference>
<dbReference type="EC" id="2.8.1.13" evidence="10"/>
<dbReference type="Pfam" id="PF20259">
    <property type="entry name" value="tRNA_Me_trans_M"/>
    <property type="match status" value="1"/>
</dbReference>
<reference evidence="15 16" key="1">
    <citation type="journal article" date="2021" name="Microbiol. Resour. Announc.">
        <title>Draft Genome Sequence of Coralloluteibacterium stylophorae LMG 29479T.</title>
        <authorList>
            <person name="Karlyshev A.V."/>
            <person name="Kudryashova E.B."/>
            <person name="Ariskina E.V."/>
            <person name="Conroy A.P."/>
            <person name="Abidueva E.Y."/>
        </authorList>
    </citation>
    <scope>NUCLEOTIDE SEQUENCE [LARGE SCALE GENOMIC DNA]</scope>
    <source>
        <strain evidence="15 16">LMG 29479</strain>
    </source>
</reference>
<comment type="similarity">
    <text evidence="10">Belongs to the MnmA/TRMU family.</text>
</comment>
<comment type="function">
    <text evidence="10">Catalyzes the 2-thiolation of uridine at the wobble position (U34) of tRNA, leading to the formation of s(2)U34.</text>
</comment>
<evidence type="ECO:0000256" key="4">
    <source>
        <dbReference type="ARBA" id="ARBA00022694"/>
    </source>
</evidence>
<evidence type="ECO:0000313" key="14">
    <source>
        <dbReference type="EMBL" id="MBR0563389.1"/>
    </source>
</evidence>
<dbReference type="HAMAP" id="MF_00144">
    <property type="entry name" value="tRNA_thiouridyl_MnmA"/>
    <property type="match status" value="1"/>
</dbReference>
<feature type="binding site" evidence="10">
    <location>
        <position position="324"/>
    </location>
    <ligand>
        <name>ATP</name>
        <dbReference type="ChEBI" id="CHEBI:30616"/>
    </ligand>
</feature>
<dbReference type="Pfam" id="PF03054">
    <property type="entry name" value="tRNA_Me_trans"/>
    <property type="match status" value="1"/>
</dbReference>
<dbReference type="InterPro" id="IPR004506">
    <property type="entry name" value="MnmA-like"/>
</dbReference>
<feature type="domain" description="tRNA-specific 2-thiouridylase MnmA-like C-terminal" evidence="12">
    <location>
        <begin position="482"/>
        <end position="557"/>
    </location>
</feature>
<dbReference type="Gene3D" id="2.40.30.10">
    <property type="entry name" value="Translation factors"/>
    <property type="match status" value="1"/>
</dbReference>
<feature type="binding site" evidence="10">
    <location>
        <begin position="206"/>
        <end position="213"/>
    </location>
    <ligand>
        <name>ATP</name>
        <dbReference type="ChEBI" id="CHEBI:30616"/>
    </ligand>
</feature>
<reference evidence="14" key="2">
    <citation type="submission" date="2021-04" db="EMBL/GenBank/DDBJ databases">
        <authorList>
            <person name="Karlyshev A.V."/>
        </authorList>
    </citation>
    <scope>NUCLEOTIDE SEQUENCE</scope>
    <source>
        <strain evidence="14">LMG 29479</strain>
    </source>
</reference>
<feature type="active site" description="Cysteine persulfide intermediate" evidence="10">
    <location>
        <position position="396"/>
    </location>
</feature>
<comment type="catalytic activity">
    <reaction evidence="9 10">
        <text>S-sulfanyl-L-cysteinyl-[protein] + uridine(34) in tRNA + AH2 + ATP = 2-thiouridine(34) in tRNA + L-cysteinyl-[protein] + A + AMP + diphosphate + H(+)</text>
        <dbReference type="Rhea" id="RHEA:47032"/>
        <dbReference type="Rhea" id="RHEA-COMP:10131"/>
        <dbReference type="Rhea" id="RHEA-COMP:11726"/>
        <dbReference type="Rhea" id="RHEA-COMP:11727"/>
        <dbReference type="Rhea" id="RHEA-COMP:11728"/>
        <dbReference type="ChEBI" id="CHEBI:13193"/>
        <dbReference type="ChEBI" id="CHEBI:15378"/>
        <dbReference type="ChEBI" id="CHEBI:17499"/>
        <dbReference type="ChEBI" id="CHEBI:29950"/>
        <dbReference type="ChEBI" id="CHEBI:30616"/>
        <dbReference type="ChEBI" id="CHEBI:33019"/>
        <dbReference type="ChEBI" id="CHEBI:61963"/>
        <dbReference type="ChEBI" id="CHEBI:65315"/>
        <dbReference type="ChEBI" id="CHEBI:87170"/>
        <dbReference type="ChEBI" id="CHEBI:456215"/>
        <dbReference type="EC" id="2.8.1.13"/>
    </reaction>
</comment>
<keyword evidence="3 10" id="KW-0808">Transferase</keyword>
<dbReference type="PANTHER" id="PTHR11933">
    <property type="entry name" value="TRNA 5-METHYLAMINOMETHYL-2-THIOURIDYLATE -METHYLTRANSFERASE"/>
    <property type="match status" value="1"/>
</dbReference>
<dbReference type="InterPro" id="IPR046885">
    <property type="entry name" value="MnmA-like_C"/>
</dbReference>
<dbReference type="EMBL" id="JAGQFT020000001">
    <property type="protein sequence ID" value="MBS7455911.1"/>
    <property type="molecule type" value="Genomic_DNA"/>
</dbReference>
<name>A0A8J7VUZ4_9GAMM</name>
<dbReference type="EMBL" id="JAGQFT010000127">
    <property type="protein sequence ID" value="MBR0563389.1"/>
    <property type="molecule type" value="Genomic_DNA"/>
</dbReference>
<dbReference type="GO" id="GO:0002143">
    <property type="term" value="P:tRNA wobble position uridine thiolation"/>
    <property type="evidence" value="ECO:0007669"/>
    <property type="project" value="TreeGrafter"/>
</dbReference>
<dbReference type="NCBIfam" id="TIGR00420">
    <property type="entry name" value="trmU"/>
    <property type="match status" value="1"/>
</dbReference>
<dbReference type="Gene3D" id="3.40.50.620">
    <property type="entry name" value="HUPs"/>
    <property type="match status" value="1"/>
</dbReference>
<feature type="active site" description="Nucleophile" evidence="10">
    <location>
        <position position="300"/>
    </location>
</feature>
<evidence type="ECO:0000256" key="7">
    <source>
        <dbReference type="ARBA" id="ARBA00022884"/>
    </source>
</evidence>
<protein>
    <recommendedName>
        <fullName evidence="10">tRNA-specific 2-thiouridylase MnmA</fullName>
        <ecNumber evidence="10">2.8.1.13</ecNumber>
    </recommendedName>
</protein>
<organism evidence="14">
    <name type="scientific">Coralloluteibacterium stylophorae</name>
    <dbReference type="NCBI Taxonomy" id="1776034"/>
    <lineage>
        <taxon>Bacteria</taxon>
        <taxon>Pseudomonadati</taxon>
        <taxon>Pseudomonadota</taxon>
        <taxon>Gammaproteobacteria</taxon>
        <taxon>Lysobacterales</taxon>
        <taxon>Lysobacteraceae</taxon>
        <taxon>Coralloluteibacterium</taxon>
    </lineage>
</organism>
<keyword evidence="5 10" id="KW-0547">Nucleotide-binding</keyword>
<evidence type="ECO:0000256" key="2">
    <source>
        <dbReference type="ARBA" id="ARBA00022555"/>
    </source>
</evidence>
<evidence type="ECO:0000256" key="10">
    <source>
        <dbReference type="HAMAP-Rule" id="MF_00144"/>
    </source>
</evidence>
<dbReference type="InterPro" id="IPR046884">
    <property type="entry name" value="MnmA-like_central"/>
</dbReference>
<keyword evidence="6 10" id="KW-0067">ATP-binding</keyword>
<evidence type="ECO:0000313" key="15">
    <source>
        <dbReference type="EMBL" id="MBS7455911.1"/>
    </source>
</evidence>
<feature type="compositionally biased region" description="Low complexity" evidence="11">
    <location>
        <begin position="141"/>
        <end position="155"/>
    </location>
</feature>
<sequence>MVGVAFVFGTVVGHGPSIGRGRRGIGRRAAPVRTISAPARQPFQLRDDTVPQPCLVAARYHRRRGRGPRRAPAGGRGAHRRQPGAEPAGRAPGAGRGARRRHGPRDAGGNRLGGGAAGLHRRLPVARAGDRARVPADCLRRTAAAPRPGARAGPSRRARTVDDAGGARGRGRAPPQPAGVARGRGLAAWPAPAARRGGATVSIVVGVSGGVDSAVAALLLAQDAVRDGAPVSGMFMQNWEDDGTGDCRAEDDRRDAVAVCGRLGLPFTARNFAREYWDGVFAQFIDEYRAGRTPNPDVLCNREIKFRTFLDAARALGAERIATGHYARIERRDGRWALLRGADAGKDQSYFLHQIGQEALAATLFPIGHLPKAQVRAMAREAALPVHAKKDSTGICFIGERDFRSFMANYLPARAGEIRSVDGARLGEHVGAYFYTLGQREGLALGGIRGRTGAPWYVVGKDVRNNVLYVDQGSDSPHLFSTTLDAEAAHWTAGAPPAGRFACTAKTRYRQPDERCEVAVGDDGRLAVRFERPQRAVTPGQSVVFYRDDECLGGATIVATDARLPAAAEDAA</sequence>
<feature type="domain" description="tRNA-specific 2-thiouridylase MnmA-like central" evidence="13">
    <location>
        <begin position="405"/>
        <end position="470"/>
    </location>
</feature>
<dbReference type="GO" id="GO:0000049">
    <property type="term" value="F:tRNA binding"/>
    <property type="evidence" value="ECO:0007669"/>
    <property type="project" value="UniProtKB-KW"/>
</dbReference>
<evidence type="ECO:0000256" key="5">
    <source>
        <dbReference type="ARBA" id="ARBA00022741"/>
    </source>
</evidence>
<dbReference type="GO" id="GO:0005737">
    <property type="term" value="C:cytoplasm"/>
    <property type="evidence" value="ECO:0007669"/>
    <property type="project" value="UniProtKB-SubCell"/>
</dbReference>
<dbReference type="FunFam" id="2.40.30.10:FF:000023">
    <property type="entry name" value="tRNA-specific 2-thiouridylase MnmA"/>
    <property type="match status" value="1"/>
</dbReference>
<feature type="site" description="Interaction with tRNA" evidence="10">
    <location>
        <position position="541"/>
    </location>
</feature>
<keyword evidence="7 10" id="KW-0694">RNA-binding</keyword>
<comment type="caution">
    <text evidence="14">The sequence shown here is derived from an EMBL/GenBank/DDBJ whole genome shotgun (WGS) entry which is preliminary data.</text>
</comment>
<keyword evidence="1 10" id="KW-0963">Cytoplasm</keyword>
<dbReference type="Proteomes" id="UP000675747">
    <property type="component" value="Unassembled WGS sequence"/>
</dbReference>
<evidence type="ECO:0000256" key="8">
    <source>
        <dbReference type="ARBA" id="ARBA00023157"/>
    </source>
</evidence>
<dbReference type="Gene3D" id="2.30.30.280">
    <property type="entry name" value="Adenine nucleotide alpha hydrolases-like domains"/>
    <property type="match status" value="1"/>
</dbReference>
<evidence type="ECO:0000259" key="13">
    <source>
        <dbReference type="Pfam" id="PF20259"/>
    </source>
</evidence>
<keyword evidence="4 10" id="KW-0819">tRNA processing</keyword>
<feature type="region of interest" description="Interaction with target base in tRNA" evidence="10">
    <location>
        <begin position="295"/>
        <end position="297"/>
    </location>
</feature>
<evidence type="ECO:0000256" key="9">
    <source>
        <dbReference type="ARBA" id="ARBA00051542"/>
    </source>
</evidence>
<keyword evidence="2 10" id="KW-0820">tRNA-binding</keyword>
<feature type="compositionally biased region" description="Low complexity" evidence="11">
    <location>
        <begin position="84"/>
        <end position="93"/>
    </location>
</feature>
<accession>A0A8J7VUZ4</accession>
<dbReference type="CDD" id="cd01998">
    <property type="entry name" value="MnmA_TRMU-like"/>
    <property type="match status" value="1"/>
</dbReference>
<dbReference type="PANTHER" id="PTHR11933:SF5">
    <property type="entry name" value="MITOCHONDRIAL TRNA-SPECIFIC 2-THIOURIDYLASE 1"/>
    <property type="match status" value="1"/>
</dbReference>
<keyword evidence="8" id="KW-1015">Disulfide bond</keyword>
<dbReference type="InterPro" id="IPR014729">
    <property type="entry name" value="Rossmann-like_a/b/a_fold"/>
</dbReference>
<evidence type="ECO:0000256" key="1">
    <source>
        <dbReference type="ARBA" id="ARBA00022490"/>
    </source>
</evidence>
<comment type="caution">
    <text evidence="10">Lacks conserved residue(s) required for the propagation of feature annotation.</text>
</comment>
<dbReference type="SUPFAM" id="SSF52402">
    <property type="entry name" value="Adenine nucleotide alpha hydrolases-like"/>
    <property type="match status" value="1"/>
</dbReference>
<feature type="binding site" evidence="10">
    <location>
        <position position="236"/>
    </location>
    <ligand>
        <name>ATP</name>
        <dbReference type="ChEBI" id="CHEBI:30616"/>
    </ligand>
</feature>
<dbReference type="GO" id="GO:0103016">
    <property type="term" value="F:tRNA-uridine 2-sulfurtransferase activity"/>
    <property type="evidence" value="ECO:0007669"/>
    <property type="project" value="UniProtKB-EC"/>
</dbReference>
<feature type="site" description="Interaction with tRNA" evidence="10">
    <location>
        <position position="325"/>
    </location>
</feature>
<evidence type="ECO:0000256" key="6">
    <source>
        <dbReference type="ARBA" id="ARBA00022840"/>
    </source>
</evidence>
<feature type="region of interest" description="Interaction with tRNA" evidence="10">
    <location>
        <begin position="508"/>
        <end position="509"/>
    </location>
</feature>
<dbReference type="Pfam" id="PF20258">
    <property type="entry name" value="tRNA_Me_trans_C"/>
    <property type="match status" value="1"/>
</dbReference>
<dbReference type="GO" id="GO:0005524">
    <property type="term" value="F:ATP binding"/>
    <property type="evidence" value="ECO:0007669"/>
    <property type="project" value="UniProtKB-KW"/>
</dbReference>